<evidence type="ECO:0000313" key="6">
    <source>
        <dbReference type="Proteomes" id="UP000188235"/>
    </source>
</evidence>
<evidence type="ECO:0000256" key="1">
    <source>
        <dbReference type="ARBA" id="ARBA00022603"/>
    </source>
</evidence>
<dbReference type="Gene3D" id="3.40.50.150">
    <property type="entry name" value="Vaccinia Virus protein VP39"/>
    <property type="match status" value="1"/>
</dbReference>
<evidence type="ECO:0000259" key="4">
    <source>
        <dbReference type="Pfam" id="PF08241"/>
    </source>
</evidence>
<proteinExistence type="predicted"/>
<dbReference type="GO" id="GO:0032259">
    <property type="term" value="P:methylation"/>
    <property type="evidence" value="ECO:0007669"/>
    <property type="project" value="UniProtKB-KW"/>
</dbReference>
<dbReference type="InterPro" id="IPR013216">
    <property type="entry name" value="Methyltransf_11"/>
</dbReference>
<keyword evidence="3" id="KW-0949">S-adenosyl-L-methionine</keyword>
<dbReference type="Pfam" id="PF08241">
    <property type="entry name" value="Methyltransf_11"/>
    <property type="match status" value="1"/>
</dbReference>
<dbReference type="SUPFAM" id="SSF53335">
    <property type="entry name" value="S-adenosyl-L-methionine-dependent methyltransferases"/>
    <property type="match status" value="1"/>
</dbReference>
<dbReference type="CDD" id="cd02440">
    <property type="entry name" value="AdoMet_MTases"/>
    <property type="match status" value="1"/>
</dbReference>
<feature type="domain" description="Methyltransferase type 11" evidence="4">
    <location>
        <begin position="43"/>
        <end position="135"/>
    </location>
</feature>
<dbReference type="STRING" id="399497.BW733_08720"/>
<evidence type="ECO:0000313" key="5">
    <source>
        <dbReference type="EMBL" id="AQP50898.1"/>
    </source>
</evidence>
<evidence type="ECO:0000256" key="2">
    <source>
        <dbReference type="ARBA" id="ARBA00022679"/>
    </source>
</evidence>
<dbReference type="GO" id="GO:0008757">
    <property type="term" value="F:S-adenosylmethionine-dependent methyltransferase activity"/>
    <property type="evidence" value="ECO:0007669"/>
    <property type="project" value="InterPro"/>
</dbReference>
<dbReference type="PANTHER" id="PTHR43464">
    <property type="entry name" value="METHYLTRANSFERASE"/>
    <property type="match status" value="1"/>
</dbReference>
<keyword evidence="6" id="KW-1185">Reference proteome</keyword>
<accession>A0A1Q2CXS7</accession>
<sequence>MSSDYDDFAAEYDAENAANLLNDHYERPAMLRLAGDVTGRRILDAGCGSGPLSVALIERGAVVSGFDGSPAMVDLARRRLGPDVDLCVADLGEPLPYADDSFDDVIASLVLHYLRDWSGALAELRRILLPGGRLLLSVNHPLVQPLSTGGGYFGVSEFPIEATIAGREVTLMTTHRPLHAMVDAFHEAGFLIEDIAEPPIADDTPEELVPNGTRRFVSFIFFVLRNPE</sequence>
<dbReference type="RefSeq" id="WP_077349686.1">
    <property type="nucleotide sequence ID" value="NZ_CP019607.1"/>
</dbReference>
<dbReference type="KEGG" id="tfa:BW733_08720"/>
<dbReference type="OrthoDB" id="9805171at2"/>
<reference evidence="5 6" key="1">
    <citation type="journal article" date="2008" name="Int. J. Syst. Evol. Microbiol.">
        <title>Tessaracoccus flavescens sp. nov., isolated from marine sediment.</title>
        <authorList>
            <person name="Lee D.W."/>
            <person name="Lee S.D."/>
        </authorList>
    </citation>
    <scope>NUCLEOTIDE SEQUENCE [LARGE SCALE GENOMIC DNA]</scope>
    <source>
        <strain evidence="5 6">SST-39T</strain>
    </source>
</reference>
<keyword evidence="1 5" id="KW-0489">Methyltransferase</keyword>
<protein>
    <submittedName>
        <fullName evidence="5">SAM-dependent methyltransferase</fullName>
    </submittedName>
</protein>
<name>A0A1Q2CXS7_9ACTN</name>
<dbReference type="AlphaFoldDB" id="A0A1Q2CXS7"/>
<dbReference type="EMBL" id="CP019607">
    <property type="protein sequence ID" value="AQP50898.1"/>
    <property type="molecule type" value="Genomic_DNA"/>
</dbReference>
<dbReference type="PANTHER" id="PTHR43464:SF19">
    <property type="entry name" value="UBIQUINONE BIOSYNTHESIS O-METHYLTRANSFERASE, MITOCHONDRIAL"/>
    <property type="match status" value="1"/>
</dbReference>
<organism evidence="5 6">
    <name type="scientific">Tessaracoccus flavescens</name>
    <dbReference type="NCBI Taxonomy" id="399497"/>
    <lineage>
        <taxon>Bacteria</taxon>
        <taxon>Bacillati</taxon>
        <taxon>Actinomycetota</taxon>
        <taxon>Actinomycetes</taxon>
        <taxon>Propionibacteriales</taxon>
        <taxon>Propionibacteriaceae</taxon>
        <taxon>Tessaracoccus</taxon>
    </lineage>
</organism>
<gene>
    <name evidence="5" type="ORF">BW733_08720</name>
</gene>
<dbReference type="Proteomes" id="UP000188235">
    <property type="component" value="Chromosome"/>
</dbReference>
<dbReference type="InterPro" id="IPR029063">
    <property type="entry name" value="SAM-dependent_MTases_sf"/>
</dbReference>
<evidence type="ECO:0000256" key="3">
    <source>
        <dbReference type="ARBA" id="ARBA00022691"/>
    </source>
</evidence>
<keyword evidence="2 5" id="KW-0808">Transferase</keyword>